<gene>
    <name evidence="1" type="ORF">GCM10011519_33130</name>
</gene>
<dbReference type="AlphaFoldDB" id="A0A917FA12"/>
<dbReference type="EMBL" id="BMKQ01000002">
    <property type="protein sequence ID" value="GGF56609.1"/>
    <property type="molecule type" value="Genomic_DNA"/>
</dbReference>
<organism evidence="1 2">
    <name type="scientific">Marmoricola endophyticus</name>
    <dbReference type="NCBI Taxonomy" id="2040280"/>
    <lineage>
        <taxon>Bacteria</taxon>
        <taxon>Bacillati</taxon>
        <taxon>Actinomycetota</taxon>
        <taxon>Actinomycetes</taxon>
        <taxon>Propionibacteriales</taxon>
        <taxon>Nocardioidaceae</taxon>
        <taxon>Marmoricola</taxon>
    </lineage>
</organism>
<proteinExistence type="predicted"/>
<comment type="caution">
    <text evidence="1">The sequence shown here is derived from an EMBL/GenBank/DDBJ whole genome shotgun (WGS) entry which is preliminary data.</text>
</comment>
<name>A0A917FA12_9ACTN</name>
<sequence length="188" mass="20084">MARTAGPGGGERSILALLDDLEQQAQGAALLERDLEVEDRARAEFARVSFGSRVHALDGRWVRLRLLGGLHLEGAVLRTGDGWLLLGEQTGREWVVRSGALAAVHGAPARAVAEEALGVVRRLSLTSVLRGLAAEDGECLLHLVDGARLEGALRRVGADFVEARLLPQPADGHDLVPFTALAAVQQRR</sequence>
<dbReference type="RefSeq" id="WP_188781210.1">
    <property type="nucleotide sequence ID" value="NZ_BMKQ01000002.1"/>
</dbReference>
<evidence type="ECO:0000313" key="1">
    <source>
        <dbReference type="EMBL" id="GGF56609.1"/>
    </source>
</evidence>
<protein>
    <submittedName>
        <fullName evidence="1">Uncharacterized protein</fullName>
    </submittedName>
</protein>
<accession>A0A917FA12</accession>
<evidence type="ECO:0000313" key="2">
    <source>
        <dbReference type="Proteomes" id="UP000649179"/>
    </source>
</evidence>
<dbReference type="Proteomes" id="UP000649179">
    <property type="component" value="Unassembled WGS sequence"/>
</dbReference>
<keyword evidence="2" id="KW-1185">Reference proteome</keyword>
<reference evidence="1" key="1">
    <citation type="journal article" date="2014" name="Int. J. Syst. Evol. Microbiol.">
        <title>Complete genome sequence of Corynebacterium casei LMG S-19264T (=DSM 44701T), isolated from a smear-ripened cheese.</title>
        <authorList>
            <consortium name="US DOE Joint Genome Institute (JGI-PGF)"/>
            <person name="Walter F."/>
            <person name="Albersmeier A."/>
            <person name="Kalinowski J."/>
            <person name="Ruckert C."/>
        </authorList>
    </citation>
    <scope>NUCLEOTIDE SEQUENCE</scope>
    <source>
        <strain evidence="1">CGMCC 1.16067</strain>
    </source>
</reference>
<reference evidence="1" key="2">
    <citation type="submission" date="2020-09" db="EMBL/GenBank/DDBJ databases">
        <authorList>
            <person name="Sun Q."/>
            <person name="Zhou Y."/>
        </authorList>
    </citation>
    <scope>NUCLEOTIDE SEQUENCE</scope>
    <source>
        <strain evidence="1">CGMCC 1.16067</strain>
    </source>
</reference>